<evidence type="ECO:0000313" key="2">
    <source>
        <dbReference type="Proteomes" id="UP000706039"/>
    </source>
</evidence>
<name>A0ABS7PUP0_9SPHN</name>
<reference evidence="1 2" key="1">
    <citation type="submission" date="2021-08" db="EMBL/GenBank/DDBJ databases">
        <authorList>
            <person name="Tuo L."/>
        </authorList>
    </citation>
    <scope>NUCLEOTIDE SEQUENCE [LARGE SCALE GENOMIC DNA]</scope>
    <source>
        <strain evidence="1 2">JCM 31229</strain>
    </source>
</reference>
<organism evidence="1 2">
    <name type="scientific">Sphingomonas colocasiae</name>
    <dbReference type="NCBI Taxonomy" id="1848973"/>
    <lineage>
        <taxon>Bacteria</taxon>
        <taxon>Pseudomonadati</taxon>
        <taxon>Pseudomonadota</taxon>
        <taxon>Alphaproteobacteria</taxon>
        <taxon>Sphingomonadales</taxon>
        <taxon>Sphingomonadaceae</taxon>
        <taxon>Sphingomonas</taxon>
    </lineage>
</organism>
<dbReference type="InterPro" id="IPR029032">
    <property type="entry name" value="AhpD-like"/>
</dbReference>
<proteinExistence type="predicted"/>
<dbReference type="Gene3D" id="1.20.1290.10">
    <property type="entry name" value="AhpD-like"/>
    <property type="match status" value="1"/>
</dbReference>
<sequence>MRVAIPEDNPDPFSALGDYFSAEMVAASKNFSQAVYRKTRLPLRIFEGARARTADINGCMVCRAFRAKRDLRDFYDAQSIDASQTVIENGAAPDEDFYRNVTNWRTYPGYSERERTAIEYAERFCQDPQGLARDESFWATAKAQFTDDEIVDLSQCVASFIASGRVAHVLGLDTVCSILEIGEAH</sequence>
<dbReference type="RefSeq" id="WP_222992176.1">
    <property type="nucleotide sequence ID" value="NZ_JAINVV010000011.1"/>
</dbReference>
<evidence type="ECO:0000313" key="1">
    <source>
        <dbReference type="EMBL" id="MBY8825071.1"/>
    </source>
</evidence>
<dbReference type="EMBL" id="JAINVV010000011">
    <property type="protein sequence ID" value="MBY8825071.1"/>
    <property type="molecule type" value="Genomic_DNA"/>
</dbReference>
<dbReference type="Proteomes" id="UP000706039">
    <property type="component" value="Unassembled WGS sequence"/>
</dbReference>
<gene>
    <name evidence="1" type="ORF">K7G82_22395</name>
</gene>
<protein>
    <submittedName>
        <fullName evidence="1">Carboxymuconolactone decarboxylase family protein</fullName>
    </submittedName>
</protein>
<comment type="caution">
    <text evidence="1">The sequence shown here is derived from an EMBL/GenBank/DDBJ whole genome shotgun (WGS) entry which is preliminary data.</text>
</comment>
<keyword evidence="2" id="KW-1185">Reference proteome</keyword>
<dbReference type="SUPFAM" id="SSF69118">
    <property type="entry name" value="AhpD-like"/>
    <property type="match status" value="1"/>
</dbReference>
<accession>A0ABS7PUP0</accession>